<feature type="non-terminal residue" evidence="1">
    <location>
        <position position="1"/>
    </location>
</feature>
<reference evidence="1" key="1">
    <citation type="submission" date="2022-06" db="EMBL/GenBank/DDBJ databases">
        <title>Uncovering the hologenomic basis of an extraordinary plant invasion.</title>
        <authorList>
            <person name="Bieker V.C."/>
            <person name="Martin M.D."/>
            <person name="Gilbert T."/>
            <person name="Hodgins K."/>
            <person name="Battlay P."/>
            <person name="Petersen B."/>
            <person name="Wilson J."/>
        </authorList>
    </citation>
    <scope>NUCLEOTIDE SEQUENCE</scope>
    <source>
        <strain evidence="1">AA19_3_7</strain>
        <tissue evidence="1">Leaf</tissue>
    </source>
</reference>
<name>A0AAD5CVJ7_AMBAR</name>
<protein>
    <submittedName>
        <fullName evidence="1">Uncharacterized protein</fullName>
    </submittedName>
</protein>
<evidence type="ECO:0000313" key="2">
    <source>
        <dbReference type="Proteomes" id="UP001206925"/>
    </source>
</evidence>
<comment type="caution">
    <text evidence="1">The sequence shown here is derived from an EMBL/GenBank/DDBJ whole genome shotgun (WGS) entry which is preliminary data.</text>
</comment>
<evidence type="ECO:0000313" key="1">
    <source>
        <dbReference type="EMBL" id="KAI7748110.1"/>
    </source>
</evidence>
<keyword evidence="2" id="KW-1185">Reference proteome</keyword>
<accession>A0AAD5CVJ7</accession>
<proteinExistence type="predicted"/>
<sequence>VMKFGVPSTECDGVRVTRGRQRRVVELYVWLDMIQDIGGSELLEFRQCLPVNLFRNYICQEYSVRAPSKIKLLFHHGLETTAFKEMDMLAIVIRKALFLIFTHLAIVITKLHERVKTLHPIISKGDHSHHMEALKKRRWWQIYFIFLTKFFSDYLRWLC</sequence>
<dbReference type="Proteomes" id="UP001206925">
    <property type="component" value="Unassembled WGS sequence"/>
</dbReference>
<dbReference type="EMBL" id="JAMZMK010006603">
    <property type="protein sequence ID" value="KAI7748110.1"/>
    <property type="molecule type" value="Genomic_DNA"/>
</dbReference>
<organism evidence="1 2">
    <name type="scientific">Ambrosia artemisiifolia</name>
    <name type="common">Common ragweed</name>
    <dbReference type="NCBI Taxonomy" id="4212"/>
    <lineage>
        <taxon>Eukaryota</taxon>
        <taxon>Viridiplantae</taxon>
        <taxon>Streptophyta</taxon>
        <taxon>Embryophyta</taxon>
        <taxon>Tracheophyta</taxon>
        <taxon>Spermatophyta</taxon>
        <taxon>Magnoliopsida</taxon>
        <taxon>eudicotyledons</taxon>
        <taxon>Gunneridae</taxon>
        <taxon>Pentapetalae</taxon>
        <taxon>asterids</taxon>
        <taxon>campanulids</taxon>
        <taxon>Asterales</taxon>
        <taxon>Asteraceae</taxon>
        <taxon>Asteroideae</taxon>
        <taxon>Heliantheae alliance</taxon>
        <taxon>Heliantheae</taxon>
        <taxon>Ambrosia</taxon>
    </lineage>
</organism>
<gene>
    <name evidence="1" type="ORF">M8C21_007840</name>
</gene>
<dbReference type="AlphaFoldDB" id="A0AAD5CVJ7"/>